<dbReference type="GO" id="GO:0016645">
    <property type="term" value="F:oxidoreductase activity, acting on the CH-NH group of donors"/>
    <property type="evidence" value="ECO:0007669"/>
    <property type="project" value="InterPro"/>
</dbReference>
<accession>A0A9Q4KLP0</accession>
<dbReference type="Gene3D" id="3.40.50.150">
    <property type="entry name" value="Vaccinia Virus protein VP39"/>
    <property type="match status" value="1"/>
</dbReference>
<dbReference type="InterPro" id="IPR047785">
    <property type="entry name" value="tRNA_MNMC2"/>
</dbReference>
<dbReference type="NCBIfam" id="NF033855">
    <property type="entry name" value="tRNA_MNMC2"/>
    <property type="match status" value="1"/>
</dbReference>
<proteinExistence type="predicted"/>
<evidence type="ECO:0000313" key="4">
    <source>
        <dbReference type="Proteomes" id="UP001075225"/>
    </source>
</evidence>
<dbReference type="InterPro" id="IPR036188">
    <property type="entry name" value="FAD/NAD-bd_sf"/>
</dbReference>
<evidence type="ECO:0000259" key="1">
    <source>
        <dbReference type="Pfam" id="PF01266"/>
    </source>
</evidence>
<evidence type="ECO:0000259" key="2">
    <source>
        <dbReference type="Pfam" id="PF05430"/>
    </source>
</evidence>
<name>A0A9Q4KLP0_9BACT</name>
<dbReference type="SUPFAM" id="SSF51905">
    <property type="entry name" value="FAD/NAD(P)-binding domain"/>
    <property type="match status" value="1"/>
</dbReference>
<evidence type="ECO:0000313" key="3">
    <source>
        <dbReference type="EMBL" id="MCZ6159755.1"/>
    </source>
</evidence>
<dbReference type="AlphaFoldDB" id="A0A9Q4KLP0"/>
<dbReference type="InterPro" id="IPR006076">
    <property type="entry name" value="FAD-dep_OxRdtase"/>
</dbReference>
<sequence length="477" mass="54777">MNTFFKDGVFYNKEFDDFYYSKNSAIGESKFVFESALNEIWDKKDSLIVAEAGFGVGINFLNLCKKFKNSNKFLHFVSIEKFPLSKKKLKKFYNKFNEFDDGFKKLSKKLIKNYPPKKTGLYRVFFSKNIILDLYFDDIKIALKNLDFKADVWFMDGFSPAKNPDMWDLEVMKGVANLSMAGTILSTYSSSGFVKRNLTEVGFEVSLIKGHAQKRQMIRAVLKENLNPINDEIWFRRVLKTYNKNSRVLIIGAGISGLSTAKVFQNAGFDVIITEKESEVATNGSGNLIGALMPLITQKDVILGKMHYAAFLMAVNFYKKYGKNLVKFNGAKEFAFDETLIKRYENSNFKLDKKDFPYPSIYIKNAASIRPKKLCKALSSEFNILFNYEFKNLEKCDDKYIVHFKNDNIIETDIVIFTMGSHSEELFNKGENPKINFDDKVQISSVRGQVTWIKKGLITNLHLVQEGIFVRQLAKSS</sequence>
<dbReference type="InterPro" id="IPR029063">
    <property type="entry name" value="SAM-dependent_MTases_sf"/>
</dbReference>
<comment type="caution">
    <text evidence="3">The sequence shown here is derived from an EMBL/GenBank/DDBJ whole genome shotgun (WGS) entry which is preliminary data.</text>
</comment>
<dbReference type="RefSeq" id="WP_269484631.1">
    <property type="nucleotide sequence ID" value="NZ_JAPXGO010000003.1"/>
</dbReference>
<dbReference type="InterPro" id="IPR008471">
    <property type="entry name" value="MnmC-like_methylTransf"/>
</dbReference>
<feature type="domain" description="MnmC-like methyltransferase" evidence="2">
    <location>
        <begin position="103"/>
        <end position="222"/>
    </location>
</feature>
<reference evidence="3" key="1">
    <citation type="submission" date="2022-12" db="EMBL/GenBank/DDBJ databases">
        <title>Species Delineation and Comparative Genomics within the Campylobacter ureolyticus Complex.</title>
        <authorList>
            <person name="Maki J."/>
            <person name="Howard M."/>
            <person name="Connelly S."/>
            <person name="Hardy D.J."/>
            <person name="Cameron A."/>
        </authorList>
    </citation>
    <scope>NUCLEOTIDE SEQUENCE</scope>
    <source>
        <strain evidence="3">URMC_787</strain>
    </source>
</reference>
<dbReference type="Pfam" id="PF01266">
    <property type="entry name" value="DAO"/>
    <property type="match status" value="1"/>
</dbReference>
<dbReference type="Proteomes" id="UP001075225">
    <property type="component" value="Unassembled WGS sequence"/>
</dbReference>
<organism evidence="3 4">
    <name type="scientific">Campylobacter ureolyticus</name>
    <dbReference type="NCBI Taxonomy" id="827"/>
    <lineage>
        <taxon>Bacteria</taxon>
        <taxon>Pseudomonadati</taxon>
        <taxon>Campylobacterota</taxon>
        <taxon>Epsilonproteobacteria</taxon>
        <taxon>Campylobacterales</taxon>
        <taxon>Campylobacteraceae</taxon>
        <taxon>Campylobacter</taxon>
    </lineage>
</organism>
<gene>
    <name evidence="3" type="primary">mnmC</name>
    <name evidence="3" type="ORF">O6B32_04595</name>
</gene>
<feature type="domain" description="FAD dependent oxidoreductase" evidence="1">
    <location>
        <begin position="247"/>
        <end position="454"/>
    </location>
</feature>
<dbReference type="PANTHER" id="PTHR39963">
    <property type="entry name" value="SLL0983 PROTEIN"/>
    <property type="match status" value="1"/>
</dbReference>
<dbReference type="EMBL" id="JAPXGO010000003">
    <property type="protein sequence ID" value="MCZ6159755.1"/>
    <property type="molecule type" value="Genomic_DNA"/>
</dbReference>
<dbReference type="NCBIfam" id="NF002481">
    <property type="entry name" value="PRK01747.1-2"/>
    <property type="match status" value="1"/>
</dbReference>
<dbReference type="PANTHER" id="PTHR39963:SF1">
    <property type="entry name" value="MNMC-LIKE METHYLTRANSFERASE DOMAIN-CONTAINING PROTEIN"/>
    <property type="match status" value="1"/>
</dbReference>
<dbReference type="GO" id="GO:0004808">
    <property type="term" value="F:tRNA (5-methylaminomethyl-2-thiouridylate)(34)-methyltransferase activity"/>
    <property type="evidence" value="ECO:0007669"/>
    <property type="project" value="InterPro"/>
</dbReference>
<dbReference type="Gene3D" id="3.50.50.60">
    <property type="entry name" value="FAD/NAD(P)-binding domain"/>
    <property type="match status" value="1"/>
</dbReference>
<dbReference type="Pfam" id="PF05430">
    <property type="entry name" value="Methyltransf_30"/>
    <property type="match status" value="1"/>
</dbReference>
<protein>
    <submittedName>
        <fullName evidence="3">Bifunctional tRNA (5-methylaminomethyl-2-thiouridine)(34)-methyltransferase MnmD/FAD-dependent 5-carboxymethylaminomethyl-2-thiouridine(34) oxidoreductase MnmC</fullName>
    </submittedName>
</protein>